<keyword evidence="1" id="KW-0472">Membrane</keyword>
<evidence type="ECO:0000256" key="1">
    <source>
        <dbReference type="SAM" id="Phobius"/>
    </source>
</evidence>
<dbReference type="GO" id="GO:0016757">
    <property type="term" value="F:glycosyltransferase activity"/>
    <property type="evidence" value="ECO:0007669"/>
    <property type="project" value="InterPro"/>
</dbReference>
<gene>
    <name evidence="3" type="ORF">B4O85_28900</name>
</gene>
<dbReference type="CDD" id="cd03801">
    <property type="entry name" value="GT4_PimA-like"/>
    <property type="match status" value="1"/>
</dbReference>
<dbReference type="Gene3D" id="3.40.50.2000">
    <property type="entry name" value="Glycogen Phosphorylase B"/>
    <property type="match status" value="2"/>
</dbReference>
<dbReference type="Proteomes" id="UP000290481">
    <property type="component" value="Unassembled WGS sequence"/>
</dbReference>
<evidence type="ECO:0000259" key="2">
    <source>
        <dbReference type="Pfam" id="PF00534"/>
    </source>
</evidence>
<organism evidence="3 4">
    <name type="scientific">Pseudomonas azotoformans</name>
    <dbReference type="NCBI Taxonomy" id="47878"/>
    <lineage>
        <taxon>Bacteria</taxon>
        <taxon>Pseudomonadati</taxon>
        <taxon>Pseudomonadota</taxon>
        <taxon>Gammaproteobacteria</taxon>
        <taxon>Pseudomonadales</taxon>
        <taxon>Pseudomonadaceae</taxon>
        <taxon>Pseudomonas</taxon>
    </lineage>
</organism>
<dbReference type="EMBL" id="MZZJ01000020">
    <property type="protein sequence ID" value="RXE46247.1"/>
    <property type="molecule type" value="Genomic_DNA"/>
</dbReference>
<accession>A0A4Q0HC97</accession>
<evidence type="ECO:0000313" key="4">
    <source>
        <dbReference type="Proteomes" id="UP000290481"/>
    </source>
</evidence>
<dbReference type="Pfam" id="PF00534">
    <property type="entry name" value="Glycos_transf_1"/>
    <property type="match status" value="1"/>
</dbReference>
<feature type="domain" description="Glycosyl transferase family 1" evidence="2">
    <location>
        <begin position="167"/>
        <end position="331"/>
    </location>
</feature>
<comment type="caution">
    <text evidence="3">The sequence shown here is derived from an EMBL/GenBank/DDBJ whole genome shotgun (WGS) entry which is preliminary data.</text>
</comment>
<sequence>MKKLRIAMVCHELNQGGGVASYINNTNEKLIACDEIQSVRIIETTKYKGILKLIHFTSVIILVLFLSVTRQVDIFHIHMSSRGSTLRKIIISSICFISRTPYIVHIHSGEYPSFYLKELNKYGKTVVKFFLRKAQFVVVLGHIWKEWFSNNLNLENLITLYNAIPDISVNHTISDKRETIVFVGRLTTKKGILDLISAFNIISLSRPMCELIIIGNDGDIVDIEASIGISARPRITFHGWLNSDECHSLIGKCSLLVLPSYYEGLPICILEAMCLSKPVVATSVGAIPEVITNGIEGIIIPPGNVSCLVNAINSILENKVLKENMGVRARARYEALFNIEEHTSKLTRIYSTTKTSE</sequence>
<dbReference type="InterPro" id="IPR001296">
    <property type="entry name" value="Glyco_trans_1"/>
</dbReference>
<feature type="transmembrane region" description="Helical" evidence="1">
    <location>
        <begin position="50"/>
        <end position="68"/>
    </location>
</feature>
<dbReference type="RefSeq" id="WP_080765479.1">
    <property type="nucleotide sequence ID" value="NZ_MZZJ01000020.1"/>
</dbReference>
<dbReference type="SUPFAM" id="SSF53756">
    <property type="entry name" value="UDP-Glycosyltransferase/glycogen phosphorylase"/>
    <property type="match status" value="1"/>
</dbReference>
<protein>
    <recommendedName>
        <fullName evidence="2">Glycosyl transferase family 1 domain-containing protein</fullName>
    </recommendedName>
</protein>
<dbReference type="InterPro" id="IPR050194">
    <property type="entry name" value="Glycosyltransferase_grp1"/>
</dbReference>
<dbReference type="PANTHER" id="PTHR45947">
    <property type="entry name" value="SULFOQUINOVOSYL TRANSFERASE SQD2"/>
    <property type="match status" value="1"/>
</dbReference>
<name>A0A4Q0HC97_PSEAZ</name>
<keyword evidence="1" id="KW-0812">Transmembrane</keyword>
<proteinExistence type="predicted"/>
<evidence type="ECO:0000313" key="3">
    <source>
        <dbReference type="EMBL" id="RXE46247.1"/>
    </source>
</evidence>
<dbReference type="AlphaFoldDB" id="A0A4Q0HC97"/>
<keyword evidence="1" id="KW-1133">Transmembrane helix</keyword>
<reference evidence="3 4" key="1">
    <citation type="submission" date="2017-03" db="EMBL/GenBank/DDBJ databases">
        <title>Pseudomonas azotoformans: Salt tolerant bacteria having multiple plant growth promoting attributes.</title>
        <authorList>
            <person name="Srivastava A.K."/>
            <person name="Sharma A."/>
            <person name="Srivastava A.K."/>
            <person name="Jamali H."/>
            <person name="Yadav J."/>
            <person name="Srivastava R."/>
            <person name="Kashyap P.L."/>
            <person name="Chakdar H."/>
            <person name="Saxena A.K."/>
        </authorList>
    </citation>
    <scope>NUCLEOTIDE SEQUENCE [LARGE SCALE GENOMIC DNA]</scope>
    <source>
        <strain evidence="3 4">SC 14</strain>
    </source>
</reference>
<dbReference type="PANTHER" id="PTHR45947:SF15">
    <property type="entry name" value="TEICHURONIC ACID BIOSYNTHESIS GLYCOSYLTRANSFERASE TUAC-RELATED"/>
    <property type="match status" value="1"/>
</dbReference>